<protein>
    <submittedName>
        <fullName evidence="12 13">Ubiquitin-associated protein 2-like isoform X1</fullName>
    </submittedName>
</protein>
<dbReference type="GeneID" id="105894387"/>
<dbReference type="Pfam" id="PF12478">
    <property type="entry name" value="UBAP2-Lig"/>
    <property type="match status" value="1"/>
</dbReference>
<dbReference type="GO" id="GO:0061484">
    <property type="term" value="P:hematopoietic stem cell homeostasis"/>
    <property type="evidence" value="ECO:0007669"/>
    <property type="project" value="UniProtKB-ARBA"/>
</dbReference>
<gene>
    <name evidence="12 13 14" type="primary">LOC105894387</name>
</gene>
<dbReference type="SMART" id="SM00165">
    <property type="entry name" value="UBA"/>
    <property type="match status" value="1"/>
</dbReference>
<dbReference type="CDD" id="cd14277">
    <property type="entry name" value="UBA_UBP2_like"/>
    <property type="match status" value="1"/>
</dbReference>
<feature type="compositionally biased region" description="Basic residues" evidence="9">
    <location>
        <begin position="744"/>
        <end position="774"/>
    </location>
</feature>
<evidence type="ECO:0000256" key="6">
    <source>
        <dbReference type="ARBA" id="ARBA00022490"/>
    </source>
</evidence>
<feature type="compositionally biased region" description="Polar residues" evidence="9">
    <location>
        <begin position="629"/>
        <end position="643"/>
    </location>
</feature>
<dbReference type="InterPro" id="IPR051833">
    <property type="entry name" value="TC-DDR_regulator"/>
</dbReference>
<feature type="region of interest" description="Disordered" evidence="9">
    <location>
        <begin position="703"/>
        <end position="781"/>
    </location>
</feature>
<dbReference type="Proteomes" id="UP000515152">
    <property type="component" value="Chromosome 7"/>
</dbReference>
<evidence type="ECO:0000313" key="14">
    <source>
        <dbReference type="RefSeq" id="XP_042564267.1"/>
    </source>
</evidence>
<dbReference type="InterPro" id="IPR009060">
    <property type="entry name" value="UBA-like_sf"/>
</dbReference>
<evidence type="ECO:0000256" key="4">
    <source>
        <dbReference type="ARBA" id="ARBA00022454"/>
    </source>
</evidence>
<feature type="compositionally biased region" description="Polar residues" evidence="9">
    <location>
        <begin position="363"/>
        <end position="373"/>
    </location>
</feature>
<dbReference type="FunFam" id="1.10.8.10:FF:000004">
    <property type="entry name" value="ubiquitin-associated protein 2-like isoform X1"/>
    <property type="match status" value="1"/>
</dbReference>
<dbReference type="InterPro" id="IPR015940">
    <property type="entry name" value="UBA"/>
</dbReference>
<feature type="region of interest" description="Disordered" evidence="9">
    <location>
        <begin position="622"/>
        <end position="647"/>
    </location>
</feature>
<feature type="region of interest" description="Disordered" evidence="9">
    <location>
        <begin position="345"/>
        <end position="452"/>
    </location>
</feature>
<keyword evidence="4" id="KW-0158">Chromosome</keyword>
<comment type="subcellular location">
    <subcellularLocation>
        <location evidence="2">Chromosome</location>
    </subcellularLocation>
    <subcellularLocation>
        <location evidence="3">Cytoplasm</location>
    </subcellularLocation>
    <subcellularLocation>
        <location evidence="1">Nucleus</location>
    </subcellularLocation>
</comment>
<evidence type="ECO:0000313" key="13">
    <source>
        <dbReference type="RefSeq" id="XP_042564266.1"/>
    </source>
</evidence>
<keyword evidence="5" id="KW-0488">Methylation</keyword>
<dbReference type="GO" id="GO:0005634">
    <property type="term" value="C:nucleus"/>
    <property type="evidence" value="ECO:0007669"/>
    <property type="project" value="UniProtKB-SubCell"/>
</dbReference>
<dbReference type="GO" id="GO:0005694">
    <property type="term" value="C:chromosome"/>
    <property type="evidence" value="ECO:0007669"/>
    <property type="project" value="UniProtKB-SubCell"/>
</dbReference>
<evidence type="ECO:0000313" key="12">
    <source>
        <dbReference type="RefSeq" id="XP_042564265.1"/>
    </source>
</evidence>
<feature type="compositionally biased region" description="Polar residues" evidence="9">
    <location>
        <begin position="524"/>
        <end position="557"/>
    </location>
</feature>
<dbReference type="SUPFAM" id="SSF46934">
    <property type="entry name" value="UBA-like"/>
    <property type="match status" value="1"/>
</dbReference>
<dbReference type="PANTHER" id="PTHR16308">
    <property type="entry name" value="UBIQUITIN ASSOCIATED PROTEIN 2-LIKE/LINGERER"/>
    <property type="match status" value="1"/>
</dbReference>
<evidence type="ECO:0000259" key="10">
    <source>
        <dbReference type="SMART" id="SM00165"/>
    </source>
</evidence>
<dbReference type="KEGG" id="char:105894387"/>
<evidence type="ECO:0000256" key="9">
    <source>
        <dbReference type="SAM" id="MobiDB-lite"/>
    </source>
</evidence>
<feature type="region of interest" description="Disordered" evidence="9">
    <location>
        <begin position="93"/>
        <end position="148"/>
    </location>
</feature>
<feature type="compositionally biased region" description="Polar residues" evidence="9">
    <location>
        <begin position="387"/>
        <end position="398"/>
    </location>
</feature>
<keyword evidence="11" id="KW-1185">Reference proteome</keyword>
<proteinExistence type="predicted"/>
<accession>A0A8M1KNT7</accession>
<feature type="compositionally biased region" description="Basic residues" evidence="9">
    <location>
        <begin position="127"/>
        <end position="136"/>
    </location>
</feature>
<feature type="compositionally biased region" description="Low complexity" evidence="9">
    <location>
        <begin position="499"/>
        <end position="510"/>
    </location>
</feature>
<evidence type="ECO:0000256" key="5">
    <source>
        <dbReference type="ARBA" id="ARBA00022481"/>
    </source>
</evidence>
<feature type="region of interest" description="Disordered" evidence="9">
    <location>
        <begin position="800"/>
        <end position="819"/>
    </location>
</feature>
<evidence type="ECO:0000256" key="3">
    <source>
        <dbReference type="ARBA" id="ARBA00004496"/>
    </source>
</evidence>
<dbReference type="AlphaFoldDB" id="A0A8M1KNT7"/>
<dbReference type="GO" id="GO:0005737">
    <property type="term" value="C:cytoplasm"/>
    <property type="evidence" value="ECO:0007669"/>
    <property type="project" value="UniProtKB-SubCell"/>
</dbReference>
<sequence length="859" mass="91193">MMTALVNDPSGVNPSLSTHTSHQKQIQATAEQIRLAQMIYDKNDSEFEDKVKQLVEVTGRTQDECMVSLHDCNEDVNRAINLLLEGVTDQSSWETVGKRRGLDKDGKSETKDNREKRGERDVGRGRAAARRGRGGFRSREVESGGVEASIRRGRGRGVVARGRGRGTAVRGFSSGAMGTFNPSEYGSGSTHRDGGEAEVNGGGAGPWRNVDDWAAEDWSEDLIETKVFTSSSALAANTHLTSGNSMDLCTLMSQSGEGAVDADPEPLGQSLVFTNSQHTQAHTRTATHSYAAAASSTGLSGGSAVVTKVVHPEPVAVETPAIRRPEAPPSDITTEAHMRAHTHFTSSVSTHTPTHTPPITATCDSKTSRTTAPTHIEVPPQPEPSAILSQHALQQSVATPEVSHPALPEGSSLGAASAPEFPAPLRQSRPQKRRPAPPSKIPSSAVEMPGSVDVSSGLNVQFGALDFASEPISMETTQPDSSSDSAQDPIPQNNLPPRSASDSLATSLDSVYPAPSRGLPNATAMPSNTQRLAPSTLDSAPLTNGFSEVRTPNSQDTLKSDASPQPSAASPVATPSHSVSMAALSSAHMSGSTVSSSSSLAFPHLSLSQMSAEAPVVSSVPAGAPGLTPNGSSRSAVQPSATPGKTLPPMMASQYIMSPGGLLPAYPQMYGYEDMQMMQSMQSRMPMDYYGVTYPGTTATIPGRDGVLASNPYSGETTKFGRGDSASPVPPTSLSSAPPTRLQWHSRRRRRSLLRAKRRRRRRRRPRHRPRPRPRPSSAHHCLQATATLLCPTTLQCLVPSSTPSSCRPTPSSPHSTHPTQALMIFLKRRSSVKDMGVQPNHNPRESTTLVKEAVGSLI</sequence>
<evidence type="ECO:0000313" key="11">
    <source>
        <dbReference type="Proteomes" id="UP000515152"/>
    </source>
</evidence>
<feature type="compositionally biased region" description="Polar residues" evidence="9">
    <location>
        <begin position="180"/>
        <end position="189"/>
    </location>
</feature>
<evidence type="ECO:0000256" key="2">
    <source>
        <dbReference type="ARBA" id="ARBA00004286"/>
    </source>
</evidence>
<keyword evidence="6" id="KW-0963">Cytoplasm</keyword>
<evidence type="ECO:0000256" key="7">
    <source>
        <dbReference type="ARBA" id="ARBA00022553"/>
    </source>
</evidence>
<evidence type="ECO:0000256" key="1">
    <source>
        <dbReference type="ARBA" id="ARBA00004123"/>
    </source>
</evidence>
<feature type="region of interest" description="Disordered" evidence="9">
    <location>
        <begin position="180"/>
        <end position="207"/>
    </location>
</feature>
<name>A0A8M1KNT7_CLUHA</name>
<evidence type="ECO:0000256" key="8">
    <source>
        <dbReference type="ARBA" id="ARBA00023242"/>
    </source>
</evidence>
<feature type="compositionally biased region" description="Polar residues" evidence="9">
    <location>
        <begin position="10"/>
        <end position="23"/>
    </location>
</feature>
<feature type="region of interest" description="Disordered" evidence="9">
    <location>
        <begin position="474"/>
        <end position="575"/>
    </location>
</feature>
<feature type="compositionally biased region" description="Low complexity" evidence="9">
    <location>
        <begin position="478"/>
        <end position="492"/>
    </location>
</feature>
<dbReference type="PANTHER" id="PTHR16308:SF20">
    <property type="entry name" value="UBIQUITIN ASSOCIATED PROTEIN 2B ISOFORM X1"/>
    <property type="match status" value="1"/>
</dbReference>
<keyword evidence="7" id="KW-0597">Phosphoprotein</keyword>
<feature type="domain" description="UBA" evidence="10">
    <location>
        <begin position="47"/>
        <end position="85"/>
    </location>
</feature>
<dbReference type="Gene3D" id="1.10.8.10">
    <property type="entry name" value="DNA helicase RuvA subunit, C-terminal domain"/>
    <property type="match status" value="1"/>
</dbReference>
<feature type="compositionally biased region" description="Low complexity" evidence="9">
    <location>
        <begin position="345"/>
        <end position="362"/>
    </location>
</feature>
<dbReference type="InterPro" id="IPR022166">
    <property type="entry name" value="UBAP2/Lig"/>
</dbReference>
<feature type="region of interest" description="Disordered" evidence="9">
    <location>
        <begin position="1"/>
        <end position="23"/>
    </location>
</feature>
<reference evidence="12 13" key="1">
    <citation type="submission" date="2025-04" db="UniProtKB">
        <authorList>
            <consortium name="RefSeq"/>
        </authorList>
    </citation>
    <scope>IDENTIFICATION</scope>
</reference>
<dbReference type="OrthoDB" id="5918007at2759"/>
<organism evidence="11 12">
    <name type="scientific">Clupea harengus</name>
    <name type="common">Atlantic herring</name>
    <dbReference type="NCBI Taxonomy" id="7950"/>
    <lineage>
        <taxon>Eukaryota</taxon>
        <taxon>Metazoa</taxon>
        <taxon>Chordata</taxon>
        <taxon>Craniata</taxon>
        <taxon>Vertebrata</taxon>
        <taxon>Euteleostomi</taxon>
        <taxon>Actinopterygii</taxon>
        <taxon>Neopterygii</taxon>
        <taxon>Teleostei</taxon>
        <taxon>Clupei</taxon>
        <taxon>Clupeiformes</taxon>
        <taxon>Clupeoidei</taxon>
        <taxon>Clupeidae</taxon>
        <taxon>Clupea</taxon>
    </lineage>
</organism>
<dbReference type="RefSeq" id="XP_042564266.1">
    <property type="nucleotide sequence ID" value="XM_042708332.1"/>
</dbReference>
<dbReference type="RefSeq" id="XP_042564267.1">
    <property type="nucleotide sequence ID" value="XM_042708333.1"/>
</dbReference>
<keyword evidence="8" id="KW-0539">Nucleus</keyword>
<feature type="compositionally biased region" description="Basic and acidic residues" evidence="9">
    <location>
        <begin position="96"/>
        <end position="124"/>
    </location>
</feature>
<dbReference type="RefSeq" id="XP_042564265.1">
    <property type="nucleotide sequence ID" value="XM_042708331.1"/>
</dbReference>
<feature type="compositionally biased region" description="Low complexity" evidence="9">
    <location>
        <begin position="560"/>
        <end position="575"/>
    </location>
</feature>